<dbReference type="AlphaFoldDB" id="A0AAD6B3J7"/>
<feature type="non-terminal residue" evidence="2">
    <location>
        <position position="96"/>
    </location>
</feature>
<evidence type="ECO:0000313" key="3">
    <source>
        <dbReference type="Proteomes" id="UP001219934"/>
    </source>
</evidence>
<comment type="caution">
    <text evidence="2">The sequence shown here is derived from an EMBL/GenBank/DDBJ whole genome shotgun (WGS) entry which is preliminary data.</text>
</comment>
<gene>
    <name evidence="2" type="ORF">JOQ06_017576</name>
</gene>
<feature type="compositionally biased region" description="Polar residues" evidence="1">
    <location>
        <begin position="42"/>
        <end position="54"/>
    </location>
</feature>
<dbReference type="EMBL" id="JAPTMU010000011">
    <property type="protein sequence ID" value="KAJ4936052.1"/>
    <property type="molecule type" value="Genomic_DNA"/>
</dbReference>
<feature type="region of interest" description="Disordered" evidence="1">
    <location>
        <begin position="42"/>
        <end position="96"/>
    </location>
</feature>
<keyword evidence="3" id="KW-1185">Reference proteome</keyword>
<sequence length="96" mass="10425">MRLEKVPPQTRGDEGGGGLQRMQWQWIETGNVAAEGWPLRSQSMTVPSQLSLGTKQKAHQEQDGEEEAGGGDVTPALSRDLLMKCRAPQHGEGGQE</sequence>
<reference evidence="2" key="1">
    <citation type="submission" date="2022-11" db="EMBL/GenBank/DDBJ databases">
        <title>Chromosome-level genome of Pogonophryne albipinna.</title>
        <authorList>
            <person name="Jo E."/>
        </authorList>
    </citation>
    <scope>NUCLEOTIDE SEQUENCE</scope>
    <source>
        <strain evidence="2">SGF0006</strain>
        <tissue evidence="2">Muscle</tissue>
    </source>
</reference>
<protein>
    <submittedName>
        <fullName evidence="2">Uncharacterized protein</fullName>
    </submittedName>
</protein>
<feature type="region of interest" description="Disordered" evidence="1">
    <location>
        <begin position="1"/>
        <end position="22"/>
    </location>
</feature>
<name>A0AAD6B3J7_9TELE</name>
<proteinExistence type="predicted"/>
<accession>A0AAD6B3J7</accession>
<evidence type="ECO:0000313" key="2">
    <source>
        <dbReference type="EMBL" id="KAJ4936052.1"/>
    </source>
</evidence>
<organism evidence="2 3">
    <name type="scientific">Pogonophryne albipinna</name>
    <dbReference type="NCBI Taxonomy" id="1090488"/>
    <lineage>
        <taxon>Eukaryota</taxon>
        <taxon>Metazoa</taxon>
        <taxon>Chordata</taxon>
        <taxon>Craniata</taxon>
        <taxon>Vertebrata</taxon>
        <taxon>Euteleostomi</taxon>
        <taxon>Actinopterygii</taxon>
        <taxon>Neopterygii</taxon>
        <taxon>Teleostei</taxon>
        <taxon>Neoteleostei</taxon>
        <taxon>Acanthomorphata</taxon>
        <taxon>Eupercaria</taxon>
        <taxon>Perciformes</taxon>
        <taxon>Notothenioidei</taxon>
        <taxon>Pogonophryne</taxon>
    </lineage>
</organism>
<dbReference type="Proteomes" id="UP001219934">
    <property type="component" value="Unassembled WGS sequence"/>
</dbReference>
<evidence type="ECO:0000256" key="1">
    <source>
        <dbReference type="SAM" id="MobiDB-lite"/>
    </source>
</evidence>